<dbReference type="NCBIfam" id="NF001664">
    <property type="entry name" value="PRK00431.1-6"/>
    <property type="match status" value="1"/>
</dbReference>
<evidence type="ECO:0000313" key="2">
    <source>
        <dbReference type="EMBL" id="KPH71134.1"/>
    </source>
</evidence>
<evidence type="ECO:0000259" key="1">
    <source>
        <dbReference type="PROSITE" id="PS51154"/>
    </source>
</evidence>
<organism evidence="2 3">
    <name type="scientific">Oceanobacillus caeni</name>
    <dbReference type="NCBI Taxonomy" id="405946"/>
    <lineage>
        <taxon>Bacteria</taxon>
        <taxon>Bacillati</taxon>
        <taxon>Bacillota</taxon>
        <taxon>Bacilli</taxon>
        <taxon>Bacillales</taxon>
        <taxon>Bacillaceae</taxon>
        <taxon>Oceanobacillus</taxon>
    </lineage>
</organism>
<gene>
    <name evidence="2" type="ORF">AFL42_16280</name>
</gene>
<dbReference type="EMBL" id="LGTK01000093">
    <property type="protein sequence ID" value="KPH71134.1"/>
    <property type="molecule type" value="Genomic_DNA"/>
</dbReference>
<dbReference type="PANTHER" id="PTHR11106">
    <property type="entry name" value="GANGLIOSIDE INDUCED DIFFERENTIATION ASSOCIATED PROTEIN 2-RELATED"/>
    <property type="match status" value="1"/>
</dbReference>
<dbReference type="PANTHER" id="PTHR11106:SF27">
    <property type="entry name" value="MACRO DOMAIN-CONTAINING PROTEIN"/>
    <property type="match status" value="1"/>
</dbReference>
<keyword evidence="3" id="KW-1185">Reference proteome</keyword>
<dbReference type="InterPro" id="IPR002589">
    <property type="entry name" value="Macro_dom"/>
</dbReference>
<dbReference type="Gene3D" id="3.40.220.10">
    <property type="entry name" value="Leucine Aminopeptidase, subunit E, domain 1"/>
    <property type="match status" value="1"/>
</dbReference>
<sequence>MKIEVNGNSLELMIGDITKQSTEAIVNAANGTLMGGGGVDGAIHQAAGSELVEECKKIREEDLDGNYLRTGKAVITQGYDLPAKFVIHTVGPVWDGNNQVASEQLEESYLNSLNLAKENGITSITFPSISTGVYRYPVQLASVIALHTIVEFLQNNRFGDVTMTLFSERDYQVYKKALKGVLEKIEHVV</sequence>
<dbReference type="RefSeq" id="WP_060669232.1">
    <property type="nucleotide sequence ID" value="NZ_JAHHXM010000039.1"/>
</dbReference>
<dbReference type="Proteomes" id="UP000037854">
    <property type="component" value="Unassembled WGS sequence"/>
</dbReference>
<proteinExistence type="predicted"/>
<dbReference type="SUPFAM" id="SSF52949">
    <property type="entry name" value="Macro domain-like"/>
    <property type="match status" value="1"/>
</dbReference>
<feature type="domain" description="Macro" evidence="1">
    <location>
        <begin position="1"/>
        <end position="182"/>
    </location>
</feature>
<comment type="caution">
    <text evidence="2">The sequence shown here is derived from an EMBL/GenBank/DDBJ whole genome shotgun (WGS) entry which is preliminary data.</text>
</comment>
<dbReference type="InterPro" id="IPR043472">
    <property type="entry name" value="Macro_dom-like"/>
</dbReference>
<dbReference type="CDD" id="cd02908">
    <property type="entry name" value="Macro_OAADPr_deacetylase"/>
    <property type="match status" value="1"/>
</dbReference>
<dbReference type="PROSITE" id="PS51154">
    <property type="entry name" value="MACRO"/>
    <property type="match status" value="1"/>
</dbReference>
<dbReference type="SMART" id="SM00506">
    <property type="entry name" value="A1pp"/>
    <property type="match status" value="1"/>
</dbReference>
<accession>A0ABR5MFL1</accession>
<name>A0ABR5MFL1_9BACI</name>
<protein>
    <submittedName>
        <fullName evidence="2">Appr-1-p processing protein</fullName>
    </submittedName>
</protein>
<reference evidence="2 3" key="1">
    <citation type="submission" date="2015-07" db="EMBL/GenBank/DDBJ databases">
        <title>High-quality draft genome sequence of Oceanobacillus caeni HM6, a bacillus isolated from a human feces.</title>
        <authorList>
            <person name="Kumar J."/>
            <person name="Verma M.K."/>
            <person name="Pandey R."/>
            <person name="Bhambi M."/>
            <person name="Chauhan N."/>
        </authorList>
    </citation>
    <scope>NUCLEOTIDE SEQUENCE [LARGE SCALE GENOMIC DNA]</scope>
    <source>
        <strain evidence="2 3">HM6</strain>
    </source>
</reference>
<dbReference type="Pfam" id="PF01661">
    <property type="entry name" value="Macro"/>
    <property type="match status" value="1"/>
</dbReference>
<evidence type="ECO:0000313" key="3">
    <source>
        <dbReference type="Proteomes" id="UP000037854"/>
    </source>
</evidence>